<dbReference type="PANTHER" id="PTHR11240">
    <property type="entry name" value="RIBONUCLEASE T2"/>
    <property type="match status" value="1"/>
</dbReference>
<keyword evidence="4" id="KW-0472">Membrane</keyword>
<dbReference type="PROSITE" id="PS00530">
    <property type="entry name" value="RNASE_T2_1"/>
    <property type="match status" value="1"/>
</dbReference>
<dbReference type="GO" id="GO:0033897">
    <property type="term" value="F:ribonuclease T2 activity"/>
    <property type="evidence" value="ECO:0007669"/>
    <property type="project" value="InterPro"/>
</dbReference>
<name>A0A916UP26_9HYPH</name>
<protein>
    <submittedName>
        <fullName evidence="5">Ribonuclease</fullName>
    </submittedName>
</protein>
<evidence type="ECO:0000256" key="4">
    <source>
        <dbReference type="SAM" id="Phobius"/>
    </source>
</evidence>
<dbReference type="InterPro" id="IPR001568">
    <property type="entry name" value="RNase_T2-like"/>
</dbReference>
<dbReference type="CDD" id="cd01062">
    <property type="entry name" value="RNase_T2_prok"/>
    <property type="match status" value="1"/>
</dbReference>
<evidence type="ECO:0000313" key="6">
    <source>
        <dbReference type="Proteomes" id="UP000637002"/>
    </source>
</evidence>
<sequence>MQDGQALSRALPTGTGPMQAASSADGVAPARRTPRIIGAALLAIALALGLAAPVAAQRSSASRGAPAGQFDYYLLALSWSPGFCAAGGAEKGRSQCDLGRQLGFVVHGLWPQYAGNGYPSECAPAARFPSRLALEGADGVFPDRGLARHEWRIHGTCSGKSPTDFFADVRRARDAVTIPAAFKTSPDTQRWTVLDLKRAFVAANPGLRTDMMDVSCRRGALQEVLICFSKDLRAFTPCGERGPPRCRAAFRVDPMR</sequence>
<feature type="region of interest" description="Disordered" evidence="3">
    <location>
        <begin position="1"/>
        <end position="27"/>
    </location>
</feature>
<dbReference type="GO" id="GO:0006401">
    <property type="term" value="P:RNA catabolic process"/>
    <property type="evidence" value="ECO:0007669"/>
    <property type="project" value="UniProtKB-ARBA"/>
</dbReference>
<dbReference type="Gene3D" id="3.90.730.10">
    <property type="entry name" value="Ribonuclease T2-like"/>
    <property type="match status" value="1"/>
</dbReference>
<dbReference type="Pfam" id="PF00445">
    <property type="entry name" value="Ribonuclease_T2"/>
    <property type="match status" value="1"/>
</dbReference>
<dbReference type="InterPro" id="IPR018188">
    <property type="entry name" value="RNase_T2_His_AS_1"/>
</dbReference>
<dbReference type="PANTHER" id="PTHR11240:SF22">
    <property type="entry name" value="RIBONUCLEASE T2"/>
    <property type="match status" value="1"/>
</dbReference>
<dbReference type="Proteomes" id="UP000637002">
    <property type="component" value="Unassembled WGS sequence"/>
</dbReference>
<feature type="transmembrane region" description="Helical" evidence="4">
    <location>
        <begin position="36"/>
        <end position="56"/>
    </location>
</feature>
<keyword evidence="4" id="KW-1133">Transmembrane helix</keyword>
<reference evidence="5" key="1">
    <citation type="journal article" date="2014" name="Int. J. Syst. Evol. Microbiol.">
        <title>Complete genome sequence of Corynebacterium casei LMG S-19264T (=DSM 44701T), isolated from a smear-ripened cheese.</title>
        <authorList>
            <consortium name="US DOE Joint Genome Institute (JGI-PGF)"/>
            <person name="Walter F."/>
            <person name="Albersmeier A."/>
            <person name="Kalinowski J."/>
            <person name="Ruckert C."/>
        </authorList>
    </citation>
    <scope>NUCLEOTIDE SEQUENCE</scope>
    <source>
        <strain evidence="5">CGMCC 1.12919</strain>
    </source>
</reference>
<evidence type="ECO:0000256" key="3">
    <source>
        <dbReference type="SAM" id="MobiDB-lite"/>
    </source>
</evidence>
<comment type="caution">
    <text evidence="5">The sequence shown here is derived from an EMBL/GenBank/DDBJ whole genome shotgun (WGS) entry which is preliminary data.</text>
</comment>
<proteinExistence type="inferred from homology"/>
<evidence type="ECO:0000256" key="2">
    <source>
        <dbReference type="RuleBase" id="RU004328"/>
    </source>
</evidence>
<dbReference type="GO" id="GO:0003723">
    <property type="term" value="F:RNA binding"/>
    <property type="evidence" value="ECO:0007669"/>
    <property type="project" value="InterPro"/>
</dbReference>
<keyword evidence="4" id="KW-0812">Transmembrane</keyword>
<organism evidence="5 6">
    <name type="scientific">Chelatococcus reniformis</name>
    <dbReference type="NCBI Taxonomy" id="1494448"/>
    <lineage>
        <taxon>Bacteria</taxon>
        <taxon>Pseudomonadati</taxon>
        <taxon>Pseudomonadota</taxon>
        <taxon>Alphaproteobacteria</taxon>
        <taxon>Hyphomicrobiales</taxon>
        <taxon>Chelatococcaceae</taxon>
        <taxon>Chelatococcus</taxon>
    </lineage>
</organism>
<dbReference type="SUPFAM" id="SSF55895">
    <property type="entry name" value="Ribonuclease Rh-like"/>
    <property type="match status" value="1"/>
</dbReference>
<accession>A0A916UP26</accession>
<comment type="similarity">
    <text evidence="1 2">Belongs to the RNase T2 family.</text>
</comment>
<evidence type="ECO:0000313" key="5">
    <source>
        <dbReference type="EMBL" id="GGC80258.1"/>
    </source>
</evidence>
<dbReference type="InterPro" id="IPR039378">
    <property type="entry name" value="RNase_T2_prok"/>
</dbReference>
<keyword evidence="6" id="KW-1185">Reference proteome</keyword>
<dbReference type="EMBL" id="BMGG01000008">
    <property type="protein sequence ID" value="GGC80258.1"/>
    <property type="molecule type" value="Genomic_DNA"/>
</dbReference>
<evidence type="ECO:0000256" key="1">
    <source>
        <dbReference type="ARBA" id="ARBA00007469"/>
    </source>
</evidence>
<gene>
    <name evidence="5" type="ORF">GCM10010994_42800</name>
</gene>
<dbReference type="InterPro" id="IPR036430">
    <property type="entry name" value="RNase_T2-like_sf"/>
</dbReference>
<dbReference type="AlphaFoldDB" id="A0A916UP26"/>
<reference evidence="5" key="2">
    <citation type="submission" date="2020-09" db="EMBL/GenBank/DDBJ databases">
        <authorList>
            <person name="Sun Q."/>
            <person name="Zhou Y."/>
        </authorList>
    </citation>
    <scope>NUCLEOTIDE SEQUENCE</scope>
    <source>
        <strain evidence="5">CGMCC 1.12919</strain>
    </source>
</reference>